<organism evidence="2 3">
    <name type="scientific">Sphingomonas psychrolutea</name>
    <dbReference type="NCBI Taxonomy" id="1259676"/>
    <lineage>
        <taxon>Bacteria</taxon>
        <taxon>Pseudomonadati</taxon>
        <taxon>Pseudomonadota</taxon>
        <taxon>Alphaproteobacteria</taxon>
        <taxon>Sphingomonadales</taxon>
        <taxon>Sphingomonadaceae</taxon>
        <taxon>Sphingomonas</taxon>
    </lineage>
</organism>
<accession>A0ABQ1GQX2</accession>
<evidence type="ECO:0000313" key="3">
    <source>
        <dbReference type="Proteomes" id="UP000618591"/>
    </source>
</evidence>
<dbReference type="Gene3D" id="3.10.180.10">
    <property type="entry name" value="2,3-Dihydroxybiphenyl 1,2-Dioxygenase, domain 1"/>
    <property type="match status" value="1"/>
</dbReference>
<dbReference type="RefSeq" id="WP_188446677.1">
    <property type="nucleotide sequence ID" value="NZ_BMDW01000009.1"/>
</dbReference>
<evidence type="ECO:0000313" key="2">
    <source>
        <dbReference type="EMBL" id="GGA48224.1"/>
    </source>
</evidence>
<dbReference type="InterPro" id="IPR037523">
    <property type="entry name" value="VOC_core"/>
</dbReference>
<gene>
    <name evidence="2" type="ORF">GCM10011395_18140</name>
</gene>
<comment type="caution">
    <text evidence="2">The sequence shown here is derived from an EMBL/GenBank/DDBJ whole genome shotgun (WGS) entry which is preliminary data.</text>
</comment>
<dbReference type="PANTHER" id="PTHR35006">
    <property type="entry name" value="GLYOXALASE FAMILY PROTEIN (AFU_ORTHOLOGUE AFUA_5G14830)"/>
    <property type="match status" value="1"/>
</dbReference>
<dbReference type="SUPFAM" id="SSF54593">
    <property type="entry name" value="Glyoxalase/Bleomycin resistance protein/Dihydroxybiphenyl dioxygenase"/>
    <property type="match status" value="1"/>
</dbReference>
<dbReference type="InterPro" id="IPR004360">
    <property type="entry name" value="Glyas_Fos-R_dOase_dom"/>
</dbReference>
<proteinExistence type="predicted"/>
<name>A0ABQ1GQX2_9SPHN</name>
<dbReference type="Pfam" id="PF00903">
    <property type="entry name" value="Glyoxalase"/>
    <property type="match status" value="1"/>
</dbReference>
<reference evidence="3" key="1">
    <citation type="journal article" date="2019" name="Int. J. Syst. Evol. Microbiol.">
        <title>The Global Catalogue of Microorganisms (GCM) 10K type strain sequencing project: providing services to taxonomists for standard genome sequencing and annotation.</title>
        <authorList>
            <consortium name="The Broad Institute Genomics Platform"/>
            <consortium name="The Broad Institute Genome Sequencing Center for Infectious Disease"/>
            <person name="Wu L."/>
            <person name="Ma J."/>
        </authorList>
    </citation>
    <scope>NUCLEOTIDE SEQUENCE [LARGE SCALE GENOMIC DNA]</scope>
    <source>
        <strain evidence="3">CGMCC 1.10106</strain>
    </source>
</reference>
<dbReference type="CDD" id="cd07262">
    <property type="entry name" value="VOC_like"/>
    <property type="match status" value="1"/>
</dbReference>
<keyword evidence="3" id="KW-1185">Reference proteome</keyword>
<evidence type="ECO:0000259" key="1">
    <source>
        <dbReference type="PROSITE" id="PS51819"/>
    </source>
</evidence>
<dbReference type="EMBL" id="BMDW01000009">
    <property type="protein sequence ID" value="GGA48224.1"/>
    <property type="molecule type" value="Genomic_DNA"/>
</dbReference>
<dbReference type="PROSITE" id="PS51819">
    <property type="entry name" value="VOC"/>
    <property type="match status" value="1"/>
</dbReference>
<dbReference type="PANTHER" id="PTHR35006:SF2">
    <property type="entry name" value="GLYOXALASE FAMILY PROTEIN (AFU_ORTHOLOGUE AFUA_5G14830)"/>
    <property type="match status" value="1"/>
</dbReference>
<sequence length="123" mass="13266">MIDHVTFGVSDFAQSCAFYDAAFAPLGIARLVNVRDRADVAAYGDDRPWFWIVGEDPTRGKLHLALSARSRLMVEAFHAAACAAGGRDNGAPGLRPQYDSNHYGAFVLDPDGNNIEAVCRLPG</sequence>
<protein>
    <submittedName>
        <fullName evidence="2">Glyoxalase</fullName>
    </submittedName>
</protein>
<dbReference type="InterPro" id="IPR029068">
    <property type="entry name" value="Glyas_Bleomycin-R_OHBP_Dase"/>
</dbReference>
<feature type="domain" description="VOC" evidence="1">
    <location>
        <begin position="1"/>
        <end position="120"/>
    </location>
</feature>
<dbReference type="Proteomes" id="UP000618591">
    <property type="component" value="Unassembled WGS sequence"/>
</dbReference>